<gene>
    <name evidence="4" type="ORF">SHEWBE_1365</name>
</gene>
<dbReference type="PANTHER" id="PTHR43344">
    <property type="entry name" value="PHOSPHOSERINE PHOSPHATASE"/>
    <property type="match status" value="1"/>
</dbReference>
<protein>
    <submittedName>
        <fullName evidence="4">Phosphoserine phosphatase</fullName>
    </submittedName>
</protein>
<evidence type="ECO:0000256" key="1">
    <source>
        <dbReference type="ARBA" id="ARBA00022723"/>
    </source>
</evidence>
<dbReference type="SUPFAM" id="SSF56784">
    <property type="entry name" value="HAD-like"/>
    <property type="match status" value="1"/>
</dbReference>
<dbReference type="Gene3D" id="3.40.50.1000">
    <property type="entry name" value="HAD superfamily/HAD-like"/>
    <property type="match status" value="1"/>
</dbReference>
<dbReference type="InterPro" id="IPR006385">
    <property type="entry name" value="HAD_hydro_SerB1"/>
</dbReference>
<dbReference type="NCBIfam" id="TIGR01490">
    <property type="entry name" value="HAD-SF-IB-hyp1"/>
    <property type="match status" value="1"/>
</dbReference>
<dbReference type="NCBIfam" id="TIGR01488">
    <property type="entry name" value="HAD-SF-IB"/>
    <property type="match status" value="1"/>
</dbReference>
<dbReference type="PANTHER" id="PTHR43344:SF13">
    <property type="entry name" value="PHOSPHATASE RV3661-RELATED"/>
    <property type="match status" value="1"/>
</dbReference>
<dbReference type="RefSeq" id="WP_112351898.1">
    <property type="nucleotide sequence ID" value="NZ_LS483452.1"/>
</dbReference>
<dbReference type="GO" id="GO:0046872">
    <property type="term" value="F:metal ion binding"/>
    <property type="evidence" value="ECO:0007669"/>
    <property type="project" value="UniProtKB-KW"/>
</dbReference>
<dbReference type="InterPro" id="IPR023214">
    <property type="entry name" value="HAD_sf"/>
</dbReference>
<proteinExistence type="predicted"/>
<dbReference type="InterPro" id="IPR036412">
    <property type="entry name" value="HAD-like_sf"/>
</dbReference>
<evidence type="ECO:0000256" key="2">
    <source>
        <dbReference type="ARBA" id="ARBA00022801"/>
    </source>
</evidence>
<keyword evidence="1" id="KW-0479">Metal-binding</keyword>
<dbReference type="KEGG" id="sbk:SHEWBE_1365"/>
<reference evidence="5" key="1">
    <citation type="submission" date="2018-06" db="EMBL/GenBank/DDBJ databases">
        <authorList>
            <person name="Cea G.-C."/>
            <person name="William W."/>
        </authorList>
    </citation>
    <scope>NUCLEOTIDE SEQUENCE [LARGE SCALE GENOMIC DNA]</scope>
    <source>
        <strain evidence="5">DB21MT-2</strain>
    </source>
</reference>
<name>A0A330LZL9_9GAMM</name>
<dbReference type="GO" id="GO:0016787">
    <property type="term" value="F:hydrolase activity"/>
    <property type="evidence" value="ECO:0007669"/>
    <property type="project" value="UniProtKB-KW"/>
</dbReference>
<evidence type="ECO:0000313" key="4">
    <source>
        <dbReference type="EMBL" id="SQH75331.1"/>
    </source>
</evidence>
<accession>A0A330LZL9</accession>
<dbReference type="EMBL" id="LS483452">
    <property type="protein sequence ID" value="SQH75331.1"/>
    <property type="molecule type" value="Genomic_DNA"/>
</dbReference>
<dbReference type="OrthoDB" id="9784466at2"/>
<keyword evidence="3" id="KW-0460">Magnesium</keyword>
<dbReference type="Pfam" id="PF12710">
    <property type="entry name" value="HAD"/>
    <property type="match status" value="1"/>
</dbReference>
<dbReference type="AlphaFoldDB" id="A0A330LZL9"/>
<dbReference type="CDD" id="cd02612">
    <property type="entry name" value="HAD_PGPPase"/>
    <property type="match status" value="1"/>
</dbReference>
<evidence type="ECO:0000313" key="5">
    <source>
        <dbReference type="Proteomes" id="UP000250123"/>
    </source>
</evidence>
<dbReference type="InterPro" id="IPR050582">
    <property type="entry name" value="HAD-like_SerB"/>
</dbReference>
<dbReference type="Proteomes" id="UP000250123">
    <property type="component" value="Chromosome SHEWBE"/>
</dbReference>
<evidence type="ECO:0000256" key="3">
    <source>
        <dbReference type="ARBA" id="ARBA00022842"/>
    </source>
</evidence>
<organism evidence="4 5">
    <name type="scientific">Shewanella benthica</name>
    <dbReference type="NCBI Taxonomy" id="43661"/>
    <lineage>
        <taxon>Bacteria</taxon>
        <taxon>Pseudomonadati</taxon>
        <taxon>Pseudomonadota</taxon>
        <taxon>Gammaproteobacteria</taxon>
        <taxon>Alteromonadales</taxon>
        <taxon>Shewanellaceae</taxon>
        <taxon>Shewanella</taxon>
    </lineage>
</organism>
<keyword evidence="2" id="KW-0378">Hydrolase</keyword>
<sequence>MLAIFDLDETLLAGDSEHLWCEFLIEQGFIDGRHYKTNNDQFYQDYQNGCLDIDAFLRFSLQPLTQFSLSHLNALRKDYLKQKIEPIILPQACKRIEEHRRQGHTLLIITATNRFITGPIAAMLGISQLLATEPELGPDGYSGNIVGEPCFQHGKVVNLRKWLNTNPHNMADSCFYSDSYNDLPLLQKVQQPIVVDADDKLYQHAVTHNWERISLRG</sequence>
<dbReference type="Gene3D" id="1.20.1440.100">
    <property type="entry name" value="SG protein - dephosphorylation function"/>
    <property type="match status" value="1"/>
</dbReference>